<reference evidence="1 2" key="1">
    <citation type="submission" date="2020-07" db="EMBL/GenBank/DDBJ databases">
        <title>Fungal Genomes of the International Space Station.</title>
        <authorList>
            <person name="Seuylemezian A."/>
            <person name="Singh N.K."/>
            <person name="Wood J."/>
            <person name="Venkateswaran K."/>
        </authorList>
    </citation>
    <scope>NUCLEOTIDE SEQUENCE [LARGE SCALE GENOMIC DNA]</scope>
    <source>
        <strain evidence="1 2">PL-B2</strain>
    </source>
</reference>
<organism evidence="1 2">
    <name type="scientific">Mesobacillus maritimus</name>
    <dbReference type="NCBI Taxonomy" id="1643336"/>
    <lineage>
        <taxon>Bacteria</taxon>
        <taxon>Bacillati</taxon>
        <taxon>Bacillota</taxon>
        <taxon>Bacilli</taxon>
        <taxon>Bacillales</taxon>
        <taxon>Bacillaceae</taxon>
        <taxon>Mesobacillus</taxon>
    </lineage>
</organism>
<gene>
    <name evidence="1" type="ORF">H0185_16785</name>
</gene>
<dbReference type="RefSeq" id="WP_221874666.1">
    <property type="nucleotide sequence ID" value="NZ_JACWFH010000024.1"/>
</dbReference>
<name>A0ABS7K857_9BACI</name>
<protein>
    <submittedName>
        <fullName evidence="1">Uncharacterized protein</fullName>
    </submittedName>
</protein>
<evidence type="ECO:0000313" key="1">
    <source>
        <dbReference type="EMBL" id="MBY0098443.1"/>
    </source>
</evidence>
<accession>A0ABS7K857</accession>
<dbReference type="Proteomes" id="UP000769780">
    <property type="component" value="Unassembled WGS sequence"/>
</dbReference>
<evidence type="ECO:0000313" key="2">
    <source>
        <dbReference type="Proteomes" id="UP000769780"/>
    </source>
</evidence>
<dbReference type="EMBL" id="JACWFH010000024">
    <property type="protein sequence ID" value="MBY0098443.1"/>
    <property type="molecule type" value="Genomic_DNA"/>
</dbReference>
<sequence>MENKPLHFDGSLQNISEAQFENNVESFVLTDEIRKSLSGNPYTNEKAE</sequence>
<proteinExistence type="predicted"/>
<keyword evidence="2" id="KW-1185">Reference proteome</keyword>
<comment type="caution">
    <text evidence="1">The sequence shown here is derived from an EMBL/GenBank/DDBJ whole genome shotgun (WGS) entry which is preliminary data.</text>
</comment>